<proteinExistence type="predicted"/>
<reference evidence="2" key="1">
    <citation type="submission" date="2023-06" db="EMBL/GenBank/DDBJ databases">
        <title>Genome-scale phylogeny and comparative genomics of the fungal order Sordariales.</title>
        <authorList>
            <consortium name="Lawrence Berkeley National Laboratory"/>
            <person name="Hensen N."/>
            <person name="Bonometti L."/>
            <person name="Westerberg I."/>
            <person name="Brannstrom I.O."/>
            <person name="Guillou S."/>
            <person name="Cros-Aarteil S."/>
            <person name="Calhoun S."/>
            <person name="Haridas S."/>
            <person name="Kuo A."/>
            <person name="Mondo S."/>
            <person name="Pangilinan J."/>
            <person name="Riley R."/>
            <person name="LaButti K."/>
            <person name="Andreopoulos B."/>
            <person name="Lipzen A."/>
            <person name="Chen C."/>
            <person name="Yanf M."/>
            <person name="Daum C."/>
            <person name="Ng V."/>
            <person name="Clum A."/>
            <person name="Steindorff A."/>
            <person name="Ohm R."/>
            <person name="Martin F."/>
            <person name="Silar P."/>
            <person name="Natvig D."/>
            <person name="Lalanne C."/>
            <person name="Gautier V."/>
            <person name="Ament-velasquez S.L."/>
            <person name="Kruys A."/>
            <person name="Hutchinson M.I."/>
            <person name="Powell A.J."/>
            <person name="Barry K."/>
            <person name="Miller A.N."/>
            <person name="Grigoriev I.V."/>
            <person name="Debuchy R."/>
            <person name="Gladieux P."/>
            <person name="Thoren M.H."/>
            <person name="Johannesson H."/>
        </authorList>
    </citation>
    <scope>NUCLEOTIDE SEQUENCE</scope>
    <source>
        <strain evidence="2">SMH2392-1A</strain>
    </source>
</reference>
<feature type="compositionally biased region" description="Pro residues" evidence="1">
    <location>
        <begin position="86"/>
        <end position="96"/>
    </location>
</feature>
<dbReference type="EMBL" id="JAUIRO010000003">
    <property type="protein sequence ID" value="KAK0722727.1"/>
    <property type="molecule type" value="Genomic_DNA"/>
</dbReference>
<evidence type="ECO:0000313" key="3">
    <source>
        <dbReference type="Proteomes" id="UP001172101"/>
    </source>
</evidence>
<feature type="region of interest" description="Disordered" evidence="1">
    <location>
        <begin position="190"/>
        <end position="209"/>
    </location>
</feature>
<keyword evidence="3" id="KW-1185">Reference proteome</keyword>
<dbReference type="RefSeq" id="XP_060298651.1">
    <property type="nucleotide sequence ID" value="XM_060441685.1"/>
</dbReference>
<evidence type="ECO:0000256" key="1">
    <source>
        <dbReference type="SAM" id="MobiDB-lite"/>
    </source>
</evidence>
<feature type="compositionally biased region" description="Low complexity" evidence="1">
    <location>
        <begin position="39"/>
        <end position="52"/>
    </location>
</feature>
<sequence length="209" mass="21542">MTTPAAGFVPGQAGQRYAPVPPTSTQTWGDSPPPPQPGAVPRLPAATATATAPIPPPPRAGEAFPQPPEPTAAARLPGEASTSSSPYPPYPPPPQMGIPAPTAPYAQRGTATATGPVRTSPPAYLPEPPATGPREVSRFTHPPGYQQDVNASELSGYQHQQRTAGQGQSGGGDDDNNASVWSSAMKWAGAAGQKLSAVESEVWRKINKE</sequence>
<protein>
    <submittedName>
        <fullName evidence="2">Uncharacterized protein</fullName>
    </submittedName>
</protein>
<feature type="region of interest" description="Disordered" evidence="1">
    <location>
        <begin position="1"/>
        <end position="184"/>
    </location>
</feature>
<comment type="caution">
    <text evidence="2">The sequence shown here is derived from an EMBL/GenBank/DDBJ whole genome shotgun (WGS) entry which is preliminary data.</text>
</comment>
<dbReference type="AlphaFoldDB" id="A0AA40AVG2"/>
<feature type="compositionally biased region" description="Polar residues" evidence="1">
    <location>
        <begin position="147"/>
        <end position="163"/>
    </location>
</feature>
<gene>
    <name evidence="2" type="ORF">B0T26DRAFT_703758</name>
</gene>
<name>A0AA40AVG2_9PEZI</name>
<feature type="compositionally biased region" description="Pro residues" evidence="1">
    <location>
        <begin position="53"/>
        <end position="70"/>
    </location>
</feature>
<evidence type="ECO:0000313" key="2">
    <source>
        <dbReference type="EMBL" id="KAK0722727.1"/>
    </source>
</evidence>
<dbReference type="Proteomes" id="UP001172101">
    <property type="component" value="Unassembled WGS sequence"/>
</dbReference>
<accession>A0AA40AVG2</accession>
<organism evidence="2 3">
    <name type="scientific">Lasiosphaeria miniovina</name>
    <dbReference type="NCBI Taxonomy" id="1954250"/>
    <lineage>
        <taxon>Eukaryota</taxon>
        <taxon>Fungi</taxon>
        <taxon>Dikarya</taxon>
        <taxon>Ascomycota</taxon>
        <taxon>Pezizomycotina</taxon>
        <taxon>Sordariomycetes</taxon>
        <taxon>Sordariomycetidae</taxon>
        <taxon>Sordariales</taxon>
        <taxon>Lasiosphaeriaceae</taxon>
        <taxon>Lasiosphaeria</taxon>
    </lineage>
</organism>
<dbReference type="GeneID" id="85324955"/>